<evidence type="ECO:0000259" key="1">
    <source>
        <dbReference type="PROSITE" id="PS51063"/>
    </source>
</evidence>
<dbReference type="PRINTS" id="PR00034">
    <property type="entry name" value="HTHCRP"/>
</dbReference>
<dbReference type="PROSITE" id="PS51063">
    <property type="entry name" value="HTH_CRP_2"/>
    <property type="match status" value="1"/>
</dbReference>
<protein>
    <recommendedName>
        <fullName evidence="1">HTH crp-type domain-containing protein</fullName>
    </recommendedName>
</protein>
<dbReference type="SUPFAM" id="SSF46785">
    <property type="entry name" value="Winged helix' DNA-binding domain"/>
    <property type="match status" value="1"/>
</dbReference>
<accession>A0A645GZY2</accession>
<dbReference type="EMBL" id="VSSQ01083463">
    <property type="protein sequence ID" value="MPN31786.1"/>
    <property type="molecule type" value="Genomic_DNA"/>
</dbReference>
<dbReference type="SMART" id="SM00419">
    <property type="entry name" value="HTH_CRP"/>
    <property type="match status" value="1"/>
</dbReference>
<gene>
    <name evidence="2" type="ORF">SDC9_179261</name>
</gene>
<evidence type="ECO:0000313" key="2">
    <source>
        <dbReference type="EMBL" id="MPN31786.1"/>
    </source>
</evidence>
<name>A0A645GZY2_9ZZZZ</name>
<feature type="domain" description="HTH crp-type" evidence="1">
    <location>
        <begin position="24"/>
        <end position="90"/>
    </location>
</feature>
<sequence length="90" mass="10503">MQYIKSLSLNSQGMNRKITMLTQKTLRENILEYLKQQTILQNSATVLLPISKKELADYLGVQRPSLFRELKNLKEEGLIEINNRSVRIVR</sequence>
<dbReference type="Gene3D" id="2.60.120.10">
    <property type="entry name" value="Jelly Rolls"/>
    <property type="match status" value="1"/>
</dbReference>
<dbReference type="Pfam" id="PF13545">
    <property type="entry name" value="HTH_Crp_2"/>
    <property type="match status" value="1"/>
</dbReference>
<dbReference type="GO" id="GO:0003677">
    <property type="term" value="F:DNA binding"/>
    <property type="evidence" value="ECO:0007669"/>
    <property type="project" value="InterPro"/>
</dbReference>
<proteinExistence type="predicted"/>
<dbReference type="InterPro" id="IPR036390">
    <property type="entry name" value="WH_DNA-bd_sf"/>
</dbReference>
<dbReference type="InterPro" id="IPR012318">
    <property type="entry name" value="HTH_CRP"/>
</dbReference>
<dbReference type="AlphaFoldDB" id="A0A645GZY2"/>
<comment type="caution">
    <text evidence="2">The sequence shown here is derived from an EMBL/GenBank/DDBJ whole genome shotgun (WGS) entry which is preliminary data.</text>
</comment>
<dbReference type="InterPro" id="IPR014710">
    <property type="entry name" value="RmlC-like_jellyroll"/>
</dbReference>
<reference evidence="2" key="1">
    <citation type="submission" date="2019-08" db="EMBL/GenBank/DDBJ databases">
        <authorList>
            <person name="Kucharzyk K."/>
            <person name="Murdoch R.W."/>
            <person name="Higgins S."/>
            <person name="Loffler F."/>
        </authorList>
    </citation>
    <scope>NUCLEOTIDE SEQUENCE</scope>
</reference>
<organism evidence="2">
    <name type="scientific">bioreactor metagenome</name>
    <dbReference type="NCBI Taxonomy" id="1076179"/>
    <lineage>
        <taxon>unclassified sequences</taxon>
        <taxon>metagenomes</taxon>
        <taxon>ecological metagenomes</taxon>
    </lineage>
</organism>
<dbReference type="GO" id="GO:0006355">
    <property type="term" value="P:regulation of DNA-templated transcription"/>
    <property type="evidence" value="ECO:0007669"/>
    <property type="project" value="InterPro"/>
</dbReference>